<feature type="region of interest" description="Disordered" evidence="1">
    <location>
        <begin position="1"/>
        <end position="106"/>
    </location>
</feature>
<dbReference type="HOGENOM" id="CLU_687227_0_0_1"/>
<sequence length="351" mass="38742">MSSIQLRAFNRQGSSSEASGANASHGETSSAPAAGSASSATPGYSPGPSLQQQQRLSLERARLRTQTTTTAPGHTTVVQLSPTPPQVAPQQASQTPNSNTQRNSDGRLRSLWKKIVKERGFEVAVVGIILAIIVMAPTFGSYATGVWSSAKDYQDWCKSEKSANHTLTRVCSLIVNRPLPPPPGLDQVFKDIARPEPIPVTPPKVWKRATEEELEMAHAFIRGPVGNGLSLMIFGFFLLMMPLEDKDFKWAQFLFVYSAFMITRKATIIFVLRNVSLMMNWALWLRRVGAKGPSWSSLMVLPVLYAVGYMNEKSFATQMTTSIISGLVVGDEYSHKLIFVYQFMMLLGHRE</sequence>
<keyword evidence="2" id="KW-0472">Membrane</keyword>
<dbReference type="OrthoDB" id="10541634at2759"/>
<evidence type="ECO:0000256" key="2">
    <source>
        <dbReference type="SAM" id="Phobius"/>
    </source>
</evidence>
<accession>A0A0C3H0A6</accession>
<name>A0A0C3H0A6_OIDMZ</name>
<keyword evidence="4" id="KW-1185">Reference proteome</keyword>
<keyword evidence="2" id="KW-1133">Transmembrane helix</keyword>
<evidence type="ECO:0000313" key="3">
    <source>
        <dbReference type="EMBL" id="KIM95936.1"/>
    </source>
</evidence>
<reference evidence="4" key="2">
    <citation type="submission" date="2015-01" db="EMBL/GenBank/DDBJ databases">
        <title>Evolutionary Origins and Diversification of the Mycorrhizal Mutualists.</title>
        <authorList>
            <consortium name="DOE Joint Genome Institute"/>
            <consortium name="Mycorrhizal Genomics Consortium"/>
            <person name="Kohler A."/>
            <person name="Kuo A."/>
            <person name="Nagy L.G."/>
            <person name="Floudas D."/>
            <person name="Copeland A."/>
            <person name="Barry K.W."/>
            <person name="Cichocki N."/>
            <person name="Veneault-Fourrey C."/>
            <person name="LaButti K."/>
            <person name="Lindquist E.A."/>
            <person name="Lipzen A."/>
            <person name="Lundell T."/>
            <person name="Morin E."/>
            <person name="Murat C."/>
            <person name="Riley R."/>
            <person name="Ohm R."/>
            <person name="Sun H."/>
            <person name="Tunlid A."/>
            <person name="Henrissat B."/>
            <person name="Grigoriev I.V."/>
            <person name="Hibbett D.S."/>
            <person name="Martin F."/>
        </authorList>
    </citation>
    <scope>NUCLEOTIDE SEQUENCE [LARGE SCALE GENOMIC DNA]</scope>
    <source>
        <strain evidence="4">Zn</strain>
    </source>
</reference>
<feature type="transmembrane region" description="Helical" evidence="2">
    <location>
        <begin position="253"/>
        <end position="272"/>
    </location>
</feature>
<dbReference type="Proteomes" id="UP000054321">
    <property type="component" value="Unassembled WGS sequence"/>
</dbReference>
<keyword evidence="2" id="KW-0812">Transmembrane</keyword>
<proteinExistence type="predicted"/>
<organism evidence="3 4">
    <name type="scientific">Oidiodendron maius (strain Zn)</name>
    <dbReference type="NCBI Taxonomy" id="913774"/>
    <lineage>
        <taxon>Eukaryota</taxon>
        <taxon>Fungi</taxon>
        <taxon>Dikarya</taxon>
        <taxon>Ascomycota</taxon>
        <taxon>Pezizomycotina</taxon>
        <taxon>Leotiomycetes</taxon>
        <taxon>Leotiomycetes incertae sedis</taxon>
        <taxon>Myxotrichaceae</taxon>
        <taxon>Oidiodendron</taxon>
    </lineage>
</organism>
<feature type="transmembrane region" description="Helical" evidence="2">
    <location>
        <begin position="219"/>
        <end position="241"/>
    </location>
</feature>
<dbReference type="InParanoid" id="A0A0C3H0A6"/>
<dbReference type="EMBL" id="KN832885">
    <property type="protein sequence ID" value="KIM95936.1"/>
    <property type="molecule type" value="Genomic_DNA"/>
</dbReference>
<evidence type="ECO:0000256" key="1">
    <source>
        <dbReference type="SAM" id="MobiDB-lite"/>
    </source>
</evidence>
<feature type="compositionally biased region" description="Low complexity" evidence="1">
    <location>
        <begin position="13"/>
        <end position="56"/>
    </location>
</feature>
<feature type="compositionally biased region" description="Low complexity" evidence="1">
    <location>
        <begin position="64"/>
        <end position="76"/>
    </location>
</feature>
<reference evidence="3 4" key="1">
    <citation type="submission" date="2014-04" db="EMBL/GenBank/DDBJ databases">
        <authorList>
            <consortium name="DOE Joint Genome Institute"/>
            <person name="Kuo A."/>
            <person name="Martino E."/>
            <person name="Perotto S."/>
            <person name="Kohler A."/>
            <person name="Nagy L.G."/>
            <person name="Floudas D."/>
            <person name="Copeland A."/>
            <person name="Barry K.W."/>
            <person name="Cichocki N."/>
            <person name="Veneault-Fourrey C."/>
            <person name="LaButti K."/>
            <person name="Lindquist E.A."/>
            <person name="Lipzen A."/>
            <person name="Lundell T."/>
            <person name="Morin E."/>
            <person name="Murat C."/>
            <person name="Sun H."/>
            <person name="Tunlid A."/>
            <person name="Henrissat B."/>
            <person name="Grigoriev I.V."/>
            <person name="Hibbett D.S."/>
            <person name="Martin F."/>
            <person name="Nordberg H.P."/>
            <person name="Cantor M.N."/>
            <person name="Hua S.X."/>
        </authorList>
    </citation>
    <scope>NUCLEOTIDE SEQUENCE [LARGE SCALE GENOMIC DNA]</scope>
    <source>
        <strain evidence="3 4">Zn</strain>
    </source>
</reference>
<evidence type="ECO:0000313" key="4">
    <source>
        <dbReference type="Proteomes" id="UP000054321"/>
    </source>
</evidence>
<feature type="compositionally biased region" description="Polar residues" evidence="1">
    <location>
        <begin position="88"/>
        <end position="103"/>
    </location>
</feature>
<gene>
    <name evidence="3" type="ORF">OIDMADRAFT_148468</name>
</gene>
<feature type="transmembrane region" description="Helical" evidence="2">
    <location>
        <begin position="292"/>
        <end position="310"/>
    </location>
</feature>
<protein>
    <submittedName>
        <fullName evidence="3">Uncharacterized protein</fullName>
    </submittedName>
</protein>
<feature type="transmembrane region" description="Helical" evidence="2">
    <location>
        <begin position="123"/>
        <end position="143"/>
    </location>
</feature>
<dbReference type="AlphaFoldDB" id="A0A0C3H0A6"/>